<evidence type="ECO:0000256" key="4">
    <source>
        <dbReference type="ARBA" id="ARBA00012425"/>
    </source>
</evidence>
<evidence type="ECO:0000256" key="5">
    <source>
        <dbReference type="ARBA" id="ARBA00022527"/>
    </source>
</evidence>
<evidence type="ECO:0000256" key="24">
    <source>
        <dbReference type="PROSITE-ProRule" id="PRU10141"/>
    </source>
</evidence>
<evidence type="ECO:0000256" key="14">
    <source>
        <dbReference type="ARBA" id="ARBA00022776"/>
    </source>
</evidence>
<dbReference type="InterPro" id="IPR013210">
    <property type="entry name" value="LRR_N_plant-typ"/>
</dbReference>
<evidence type="ECO:0000256" key="22">
    <source>
        <dbReference type="ARBA" id="ARBA00048367"/>
    </source>
</evidence>
<dbReference type="FunFam" id="3.30.200.20:FF:000215">
    <property type="entry name" value="Cyclin-dependent kinase 2 (CDK2L)"/>
    <property type="match status" value="1"/>
</dbReference>
<proteinExistence type="inferred from homology"/>
<evidence type="ECO:0000256" key="2">
    <source>
        <dbReference type="ARBA" id="ARBA00006485"/>
    </source>
</evidence>
<feature type="chain" id="PRO_5044769288" description="cyclin-dependent kinase" evidence="25">
    <location>
        <begin position="20"/>
        <end position="1017"/>
    </location>
</feature>
<keyword evidence="13 24" id="KW-0547">Nucleotide-binding</keyword>
<evidence type="ECO:0000256" key="8">
    <source>
        <dbReference type="ARBA" id="ARBA00022618"/>
    </source>
</evidence>
<dbReference type="PANTHER" id="PTHR48056">
    <property type="entry name" value="LRR RECEPTOR-LIKE SERINE/THREONINE-PROTEIN KINASE-RELATED"/>
    <property type="match status" value="1"/>
</dbReference>
<dbReference type="EMBL" id="JBFOLJ010000004">
    <property type="protein sequence ID" value="KAL2544817.1"/>
    <property type="molecule type" value="Genomic_DNA"/>
</dbReference>
<dbReference type="PANTHER" id="PTHR48056:SF29">
    <property type="entry name" value="RECEPTOR-LIKE PROTEIN KINASE HSL1"/>
    <property type="match status" value="1"/>
</dbReference>
<keyword evidence="17" id="KW-1133">Transmembrane helix</keyword>
<dbReference type="InterPro" id="IPR011009">
    <property type="entry name" value="Kinase-like_dom_sf"/>
</dbReference>
<evidence type="ECO:0000256" key="21">
    <source>
        <dbReference type="ARBA" id="ARBA00047811"/>
    </source>
</evidence>
<dbReference type="FunFam" id="3.80.10.10:FF:000041">
    <property type="entry name" value="LRR receptor-like serine/threonine-protein kinase ERECTA"/>
    <property type="match status" value="1"/>
</dbReference>
<dbReference type="FunFam" id="1.10.510.10:FF:000280">
    <property type="entry name" value="Cell division control protein 2 homolog"/>
    <property type="match status" value="1"/>
</dbReference>
<dbReference type="Gene3D" id="3.80.10.10">
    <property type="entry name" value="Ribonuclease Inhibitor"/>
    <property type="match status" value="3"/>
</dbReference>
<feature type="binding site" evidence="24">
    <location>
        <position position="439"/>
    </location>
    <ligand>
        <name>ATP</name>
        <dbReference type="ChEBI" id="CHEBI:30616"/>
    </ligand>
</feature>
<keyword evidence="16 24" id="KW-0067">ATP-binding</keyword>
<dbReference type="Pfam" id="PF13855">
    <property type="entry name" value="LRR_8"/>
    <property type="match status" value="1"/>
</dbReference>
<evidence type="ECO:0000256" key="17">
    <source>
        <dbReference type="ARBA" id="ARBA00022989"/>
    </source>
</evidence>
<dbReference type="EC" id="2.7.11.22" evidence="4"/>
<comment type="similarity">
    <text evidence="3">Belongs to the protein kinase superfamily. Ser/Thr protein kinase family.</text>
</comment>
<dbReference type="InterPro" id="IPR008271">
    <property type="entry name" value="Ser/Thr_kinase_AS"/>
</dbReference>
<dbReference type="InterPro" id="IPR017441">
    <property type="entry name" value="Protein_kinase_ATP_BS"/>
</dbReference>
<dbReference type="GO" id="GO:0016020">
    <property type="term" value="C:membrane"/>
    <property type="evidence" value="ECO:0007669"/>
    <property type="project" value="UniProtKB-SubCell"/>
</dbReference>
<accession>A0ABD1W5H1</accession>
<evidence type="ECO:0000256" key="15">
    <source>
        <dbReference type="ARBA" id="ARBA00022777"/>
    </source>
</evidence>
<gene>
    <name evidence="27" type="ORF">Fot_14050</name>
</gene>
<evidence type="ECO:0000256" key="7">
    <source>
        <dbReference type="ARBA" id="ARBA00022614"/>
    </source>
</evidence>
<comment type="subcellular location">
    <subcellularLocation>
        <location evidence="1">Membrane</location>
    </subcellularLocation>
</comment>
<keyword evidence="10" id="KW-0812">Transmembrane</keyword>
<evidence type="ECO:0000256" key="11">
    <source>
        <dbReference type="ARBA" id="ARBA00022729"/>
    </source>
</evidence>
<name>A0ABD1W5H1_9LAMI</name>
<dbReference type="GO" id="GO:0051301">
    <property type="term" value="P:cell division"/>
    <property type="evidence" value="ECO:0007669"/>
    <property type="project" value="UniProtKB-KW"/>
</dbReference>
<dbReference type="InterPro" id="IPR001611">
    <property type="entry name" value="Leu-rich_rpt"/>
</dbReference>
<dbReference type="SUPFAM" id="SSF56112">
    <property type="entry name" value="Protein kinase-like (PK-like)"/>
    <property type="match status" value="2"/>
</dbReference>
<reference evidence="28" key="1">
    <citation type="submission" date="2024-07" db="EMBL/GenBank/DDBJ databases">
        <title>Two chromosome-level genome assemblies of Korean endemic species Abeliophyllum distichum and Forsythia ovata (Oleaceae).</title>
        <authorList>
            <person name="Jang H."/>
        </authorList>
    </citation>
    <scope>NUCLEOTIDE SEQUENCE [LARGE SCALE GENOMIC DNA]</scope>
</reference>
<keyword evidence="15" id="KW-0418">Kinase</keyword>
<dbReference type="AlphaFoldDB" id="A0ABD1W5H1"/>
<evidence type="ECO:0000256" key="10">
    <source>
        <dbReference type="ARBA" id="ARBA00022692"/>
    </source>
</evidence>
<comment type="function">
    <text evidence="23">Plays a key role in the control of the eukaryotic cell cycle.</text>
</comment>
<feature type="domain" description="Protein kinase" evidence="26">
    <location>
        <begin position="410"/>
        <end position="710"/>
    </location>
</feature>
<dbReference type="CDD" id="cd14066">
    <property type="entry name" value="STKc_IRAK"/>
    <property type="match status" value="1"/>
</dbReference>
<keyword evidence="11 25" id="KW-0732">Signal</keyword>
<dbReference type="InterPro" id="IPR000719">
    <property type="entry name" value="Prot_kinase_dom"/>
</dbReference>
<evidence type="ECO:0000256" key="6">
    <source>
        <dbReference type="ARBA" id="ARBA00022553"/>
    </source>
</evidence>
<dbReference type="InterPro" id="IPR050647">
    <property type="entry name" value="Plant_LRR-RLKs"/>
</dbReference>
<evidence type="ECO:0000259" key="26">
    <source>
        <dbReference type="PROSITE" id="PS50011"/>
    </source>
</evidence>
<dbReference type="SUPFAM" id="SSF52058">
    <property type="entry name" value="L domain-like"/>
    <property type="match status" value="1"/>
</dbReference>
<evidence type="ECO:0000256" key="3">
    <source>
        <dbReference type="ARBA" id="ARBA00008684"/>
    </source>
</evidence>
<evidence type="ECO:0000256" key="13">
    <source>
        <dbReference type="ARBA" id="ARBA00022741"/>
    </source>
</evidence>
<comment type="catalytic activity">
    <reaction evidence="22">
        <text>L-seryl-[protein] + ATP = O-phospho-L-seryl-[protein] + ADP + H(+)</text>
        <dbReference type="Rhea" id="RHEA:17989"/>
        <dbReference type="Rhea" id="RHEA-COMP:9863"/>
        <dbReference type="Rhea" id="RHEA-COMP:11604"/>
        <dbReference type="ChEBI" id="CHEBI:15378"/>
        <dbReference type="ChEBI" id="CHEBI:29999"/>
        <dbReference type="ChEBI" id="CHEBI:30616"/>
        <dbReference type="ChEBI" id="CHEBI:83421"/>
        <dbReference type="ChEBI" id="CHEBI:456216"/>
        <dbReference type="EC" id="2.7.11.22"/>
    </reaction>
</comment>
<evidence type="ECO:0000256" key="25">
    <source>
        <dbReference type="SAM" id="SignalP"/>
    </source>
</evidence>
<dbReference type="CDD" id="cd07835">
    <property type="entry name" value="STKc_CDK1_CdkB_like"/>
    <property type="match status" value="1"/>
</dbReference>
<feature type="signal peptide" evidence="25">
    <location>
        <begin position="1"/>
        <end position="19"/>
    </location>
</feature>
<keyword evidence="19" id="KW-0325">Glycoprotein</keyword>
<comment type="catalytic activity">
    <reaction evidence="21">
        <text>L-threonyl-[protein] + ATP = O-phospho-L-threonyl-[protein] + ADP + H(+)</text>
        <dbReference type="Rhea" id="RHEA:46608"/>
        <dbReference type="Rhea" id="RHEA-COMP:11060"/>
        <dbReference type="Rhea" id="RHEA-COMP:11605"/>
        <dbReference type="ChEBI" id="CHEBI:15378"/>
        <dbReference type="ChEBI" id="CHEBI:30013"/>
        <dbReference type="ChEBI" id="CHEBI:30616"/>
        <dbReference type="ChEBI" id="CHEBI:61977"/>
        <dbReference type="ChEBI" id="CHEBI:456216"/>
        <dbReference type="EC" id="2.7.11.22"/>
    </reaction>
</comment>
<comment type="similarity">
    <text evidence="2">Belongs to the protein kinase superfamily. CMGC Ser/Thr protein kinase family. CDC2/CDKX subfamily.</text>
</comment>
<evidence type="ECO:0000313" key="27">
    <source>
        <dbReference type="EMBL" id="KAL2544817.1"/>
    </source>
</evidence>
<evidence type="ECO:0000256" key="23">
    <source>
        <dbReference type="ARBA" id="ARBA00060328"/>
    </source>
</evidence>
<organism evidence="27 28">
    <name type="scientific">Forsythia ovata</name>
    <dbReference type="NCBI Taxonomy" id="205694"/>
    <lineage>
        <taxon>Eukaryota</taxon>
        <taxon>Viridiplantae</taxon>
        <taxon>Streptophyta</taxon>
        <taxon>Embryophyta</taxon>
        <taxon>Tracheophyta</taxon>
        <taxon>Spermatophyta</taxon>
        <taxon>Magnoliopsida</taxon>
        <taxon>eudicotyledons</taxon>
        <taxon>Gunneridae</taxon>
        <taxon>Pentapetalae</taxon>
        <taxon>asterids</taxon>
        <taxon>lamiids</taxon>
        <taxon>Lamiales</taxon>
        <taxon>Oleaceae</taxon>
        <taxon>Forsythieae</taxon>
        <taxon>Forsythia</taxon>
    </lineage>
</organism>
<dbReference type="SMART" id="SM00220">
    <property type="entry name" value="S_TKc"/>
    <property type="match status" value="2"/>
</dbReference>
<evidence type="ECO:0000256" key="12">
    <source>
        <dbReference type="ARBA" id="ARBA00022737"/>
    </source>
</evidence>
<keyword evidence="18" id="KW-0472">Membrane</keyword>
<evidence type="ECO:0000256" key="1">
    <source>
        <dbReference type="ARBA" id="ARBA00004370"/>
    </source>
</evidence>
<evidence type="ECO:0000256" key="18">
    <source>
        <dbReference type="ARBA" id="ARBA00023136"/>
    </source>
</evidence>
<keyword evidence="20" id="KW-0131">Cell cycle</keyword>
<dbReference type="InterPro" id="IPR032675">
    <property type="entry name" value="LRR_dom_sf"/>
</dbReference>
<evidence type="ECO:0000256" key="19">
    <source>
        <dbReference type="ARBA" id="ARBA00023180"/>
    </source>
</evidence>
<dbReference type="Pfam" id="PF00560">
    <property type="entry name" value="LRR_1"/>
    <property type="match status" value="2"/>
</dbReference>
<sequence length="1017" mass="114773">MTTCFLLLLLLIVIPFCSQVNSQNLSTDRSILLSLKQHWGNPPSLDPWNSISSPCDWPEIKCTIGTITGLYLAEKNINGTIPSTICWLKDLGTINLRSNKISGIIPVGLYNCSKLESLDLSMNLLTGTIPDELFRMNRLLHLSLSNNNLSGEIPTPIETLRLVSLDLSHNHLNGSIPEDIGNLYNLLTLDLSVNSFGGPIHGELFRMHQLNSLNLGYNNLSGELPADLDFFSLYALDLTHNRLNGTFPRGFADIPRLHFVDLSDNQLSGDITETVIHLRTTILRVCSNNFSGRIPYEFVKQAFGENCFDHSNLCSENRTDGLPTCPSDLCSENRIQEFLSCTFQPHPRDSRKHYIIVLASAIGGTLLGLEIVFCLIRNCWTRNKEISIPEWNMIPFQKLDFTKWEIMSNLTDENLIGNGGSGKVYRVVINQTSKTVAVKSIRNEKKSDHRLEKEFLAETQILGTIRHNNIVKLLCCISGKDLNLLVYEYFKNRSLDQWLHCKTDALSMDTSFHVLDWPMRLHIAIGAAQGICYMHHECSPPIIHRDIKSSNILLDSEFNAKIADFGLAKILSRLGDPETASALAGTFGYIAPEYAYTSKVTTKSDIYSFGVVLLELTTGRGPVIPDEPTNLAGWAWTHQREKNSIVDALDERIKEPCYLEAMTSVFRLGLMCTSTSPSNRPFIKDALQILQNCRENPSSRRTKLLSLSFFQEKKETDKRHECSKEKYEKIETIGEGTYGVVYKGRNRETNETVALKKIKLEEPDEGVPSTAIREISLLKEMQHGNIVRLQDVVHTEKSLYLVFEHLDLDLMKHMESFPEFSEDPRLVKMFLYQILQGVAYCHSHRVLHRDLKPQNLLIDLSTNTLKLADFGLARAFAIPLGTLTHQVVTQWYRAPELLLGSQQYSTPVDIWSVGCIFAEMVNQNPLFPGESEIDEIFMIFRVVGTPNEDTWPGVTSLPDFKTAFPKWPPKDLATVVPNLDAAGLDLLGKMLCLDPRKRITAKSALEHEYFKDIEPIP</sequence>
<evidence type="ECO:0000313" key="28">
    <source>
        <dbReference type="Proteomes" id="UP001604277"/>
    </source>
</evidence>
<keyword evidence="12" id="KW-0677">Repeat</keyword>
<dbReference type="PROSITE" id="PS00108">
    <property type="entry name" value="PROTEIN_KINASE_ST"/>
    <property type="match status" value="2"/>
</dbReference>
<keyword evidence="8" id="KW-0132">Cell division</keyword>
<dbReference type="Proteomes" id="UP001604277">
    <property type="component" value="Unassembled WGS sequence"/>
</dbReference>
<keyword evidence="5" id="KW-0723">Serine/threonine-protein kinase</keyword>
<keyword evidence="14" id="KW-0498">Mitosis</keyword>
<keyword evidence="6" id="KW-0597">Phosphoprotein</keyword>
<feature type="binding site" evidence="24">
    <location>
        <position position="756"/>
    </location>
    <ligand>
        <name>ATP</name>
        <dbReference type="ChEBI" id="CHEBI:30616"/>
    </ligand>
</feature>
<dbReference type="Pfam" id="PF08263">
    <property type="entry name" value="LRRNT_2"/>
    <property type="match status" value="1"/>
</dbReference>
<keyword evidence="9" id="KW-0808">Transferase</keyword>
<dbReference type="FunFam" id="1.10.510.10:FF:000365">
    <property type="entry name" value="Leucine-rich repeat receptor-like serine/threonine-protein kinase At1g17230"/>
    <property type="match status" value="1"/>
</dbReference>
<evidence type="ECO:0000256" key="20">
    <source>
        <dbReference type="ARBA" id="ARBA00023306"/>
    </source>
</evidence>
<dbReference type="PROSITE" id="PS50011">
    <property type="entry name" value="PROTEIN_KINASE_DOM"/>
    <property type="match status" value="2"/>
</dbReference>
<dbReference type="PROSITE" id="PS00107">
    <property type="entry name" value="PROTEIN_KINASE_ATP"/>
    <property type="match status" value="2"/>
</dbReference>
<dbReference type="Gene3D" id="1.10.510.10">
    <property type="entry name" value="Transferase(Phosphotransferase) domain 1"/>
    <property type="match status" value="2"/>
</dbReference>
<evidence type="ECO:0000256" key="9">
    <source>
        <dbReference type="ARBA" id="ARBA00022679"/>
    </source>
</evidence>
<evidence type="ECO:0000256" key="16">
    <source>
        <dbReference type="ARBA" id="ARBA00022840"/>
    </source>
</evidence>
<feature type="domain" description="Protein kinase" evidence="26">
    <location>
        <begin position="727"/>
        <end position="1010"/>
    </location>
</feature>
<keyword evidence="7" id="KW-0433">Leucine-rich repeat</keyword>
<comment type="caution">
    <text evidence="27">The sequence shown here is derived from an EMBL/GenBank/DDBJ whole genome shotgun (WGS) entry which is preliminary data.</text>
</comment>
<dbReference type="GO" id="GO:0004693">
    <property type="term" value="F:cyclin-dependent protein serine/threonine kinase activity"/>
    <property type="evidence" value="ECO:0007669"/>
    <property type="project" value="UniProtKB-EC"/>
</dbReference>
<keyword evidence="28" id="KW-1185">Reference proteome</keyword>
<dbReference type="Gene3D" id="3.30.200.20">
    <property type="entry name" value="Phosphorylase Kinase, domain 1"/>
    <property type="match status" value="2"/>
</dbReference>
<dbReference type="GO" id="GO:0005524">
    <property type="term" value="F:ATP binding"/>
    <property type="evidence" value="ECO:0007669"/>
    <property type="project" value="UniProtKB-UniRule"/>
</dbReference>
<protein>
    <recommendedName>
        <fullName evidence="4">cyclin-dependent kinase</fullName>
        <ecNumber evidence="4">2.7.11.22</ecNumber>
    </recommendedName>
</protein>
<dbReference type="Pfam" id="PF00069">
    <property type="entry name" value="Pkinase"/>
    <property type="match status" value="2"/>
</dbReference>